<dbReference type="EMBL" id="KU230356">
    <property type="protein sequence ID" value="ALY07598.1"/>
    <property type="molecule type" value="Genomic_DNA"/>
</dbReference>
<evidence type="ECO:0000313" key="2">
    <source>
        <dbReference type="Proteomes" id="UP000225722"/>
    </source>
</evidence>
<proteinExistence type="predicted"/>
<dbReference type="Proteomes" id="UP000225722">
    <property type="component" value="Segment"/>
</dbReference>
<keyword evidence="2" id="KW-1185">Reference proteome</keyword>
<sequence length="233" mass="26783">MFIDDIATIVELIYQEPVQQLIDTSINFFRVSEIGWDKKTHKEKEVHRNIYIVGKFANPNLQTKFTDIANGGKSSPKTGKFKNLLTSWEEVQDWLYEQREVGGIPFAIFNGHNQGTRAEDITHGRLFHVENDDGADIETKKDEWKVFGLPAPSLQISTGNKSVHHYYIFNTDYKGITMERIYEIKAQIVRRCGFDGYADGHVEGFKKFKVQSYRLPGFAHRKSDKAGELIHVV</sequence>
<accession>A0A1L2BX26</accession>
<gene>
    <name evidence="1" type="ORF">2AV2_146</name>
</gene>
<name>A0A1L2BX26_9CAUD</name>
<reference evidence="2" key="1">
    <citation type="submission" date="2015-12" db="EMBL/GenBank/DDBJ databases">
        <authorList>
            <person name="Sencilo A."/>
            <person name="Bamford D.H."/>
            <person name="Roine E."/>
        </authorList>
    </citation>
    <scope>NUCLEOTIDE SEQUENCE [LARGE SCALE GENOMIC DNA]</scope>
</reference>
<organism evidence="1 2">
    <name type="scientific">Nodularia phage vB_NpeS-2AV2</name>
    <dbReference type="NCBI Taxonomy" id="1777122"/>
    <lineage>
        <taxon>Viruses</taxon>
        <taxon>Duplodnaviria</taxon>
        <taxon>Heunggongvirae</taxon>
        <taxon>Uroviricota</taxon>
        <taxon>Caudoviricetes</taxon>
        <taxon>Ravarandavirus</taxon>
        <taxon>Ravarandavirus rv2AV2</taxon>
    </lineage>
</organism>
<evidence type="ECO:0000313" key="1">
    <source>
        <dbReference type="EMBL" id="ALY07598.1"/>
    </source>
</evidence>
<protein>
    <submittedName>
        <fullName evidence="1">Uncharacterized protein</fullName>
    </submittedName>
</protein>